<dbReference type="Proteomes" id="UP000594454">
    <property type="component" value="Chromosome 3"/>
</dbReference>
<dbReference type="SUPFAM" id="SSF50978">
    <property type="entry name" value="WD40 repeat-like"/>
    <property type="match status" value="2"/>
</dbReference>
<dbReference type="AlphaFoldDB" id="A0A7R8UT89"/>
<evidence type="ECO:0000256" key="1">
    <source>
        <dbReference type="ARBA" id="ARBA00004138"/>
    </source>
</evidence>
<keyword evidence="6" id="KW-1185">Reference proteome</keyword>
<keyword evidence="3" id="KW-0677">Repeat</keyword>
<dbReference type="InterPro" id="IPR050630">
    <property type="entry name" value="WD_repeat_EMAP"/>
</dbReference>
<organism evidence="5 6">
    <name type="scientific">Hermetia illucens</name>
    <name type="common">Black soldier fly</name>
    <dbReference type="NCBI Taxonomy" id="343691"/>
    <lineage>
        <taxon>Eukaryota</taxon>
        <taxon>Metazoa</taxon>
        <taxon>Ecdysozoa</taxon>
        <taxon>Arthropoda</taxon>
        <taxon>Hexapoda</taxon>
        <taxon>Insecta</taxon>
        <taxon>Pterygota</taxon>
        <taxon>Neoptera</taxon>
        <taxon>Endopterygota</taxon>
        <taxon>Diptera</taxon>
        <taxon>Brachycera</taxon>
        <taxon>Stratiomyomorpha</taxon>
        <taxon>Stratiomyidae</taxon>
        <taxon>Hermetiinae</taxon>
        <taxon>Hermetia</taxon>
    </lineage>
</organism>
<reference evidence="5 6" key="1">
    <citation type="submission" date="2020-11" db="EMBL/GenBank/DDBJ databases">
        <authorList>
            <person name="Wallbank WR R."/>
            <person name="Pardo Diaz C."/>
            <person name="Kozak K."/>
            <person name="Martin S."/>
            <person name="Jiggins C."/>
            <person name="Moest M."/>
            <person name="Warren A I."/>
            <person name="Generalovic N T."/>
            <person name="Byers J.R.P. K."/>
            <person name="Montejo-Kovacevich G."/>
            <person name="Yen C E."/>
        </authorList>
    </citation>
    <scope>NUCLEOTIDE SEQUENCE [LARGE SCALE GENOMIC DNA]</scope>
</reference>
<dbReference type="PANTHER" id="PTHR13720">
    <property type="entry name" value="WD-40 REPEAT PROTEIN"/>
    <property type="match status" value="1"/>
</dbReference>
<keyword evidence="2" id="KW-0853">WD repeat</keyword>
<comment type="subcellular location">
    <subcellularLocation>
        <location evidence="1">Cell projection</location>
        <location evidence="1">Cilium</location>
    </subcellularLocation>
</comment>
<evidence type="ECO:0000256" key="4">
    <source>
        <dbReference type="ARBA" id="ARBA00023273"/>
    </source>
</evidence>
<protein>
    <submittedName>
        <fullName evidence="5">Uncharacterized protein</fullName>
    </submittedName>
</protein>
<dbReference type="GO" id="GO:0031514">
    <property type="term" value="C:motile cilium"/>
    <property type="evidence" value="ECO:0007669"/>
    <property type="project" value="TreeGrafter"/>
</dbReference>
<evidence type="ECO:0000313" key="5">
    <source>
        <dbReference type="EMBL" id="CAD7086215.1"/>
    </source>
</evidence>
<evidence type="ECO:0000256" key="3">
    <source>
        <dbReference type="ARBA" id="ARBA00022737"/>
    </source>
</evidence>
<dbReference type="InterPro" id="IPR015943">
    <property type="entry name" value="WD40/YVTN_repeat-like_dom_sf"/>
</dbReference>
<accession>A0A7R8UT89</accession>
<sequence length="1005" mass="115000">MNDAASKLFDTSKQSYGENDDLDVYKSHADSSELIMTASEEQSVEYDSDDSAPLVRPEITYPEYQDTILVSIEHDEKAKFVATADKETIIIWDLGKLGEDMPIRLRYIYRPFGKDAEIAATGMSPCGKYIVVGSGKTNLGTFIKFWRWSFAVDECDAEFTISDKFGRIVSIKFSKNANENEFFVITLRYGVVFAWWDRQSGQLEVHTPEQKKFGILNQSCYVPGKRTVASVTNHGRIVIWADTLINLGNQTFTNRKNFVKMVSAQSQYPINDIKAFDAMLATCNEIGEIRFYDTEIRLLYVCTLWKDSPVDMIQPVLVPKTIKLIDADDFDVEESDDIQIVYKSTCPRDYTLEKKPFLVREFYVVARTGDVLYCNIFKKDAKSMLYQTSDSLVAYDALKNRPWVICANSDRKIFYLDYTCYHIIREQRMKEYTAQDEEADKLIHPSISCIRISEDGNHLAIGYDNGAVWMIDPLILNPLTPSPIRYSNAPIQYIVFSGHPNCIYADTNATITHLRYNKNTSEWTLNAKYRYHHRPLVLLHVIQNPAEKPYLIALGEERLYVEFDLDKSVRKSKLEIKRDRILEQAGNFTCAEVMKLSKIVSKDTSTNGMVILVADDQYKFKIFDVITMERLYMFAAPVYDAPVRVIVNFSDVHKFYHKMLIFATEKTLGCIVLPIDGNMFRYSGITAHPKKINMLIPYGSQWFASSQGDLGGAVWTINERNVMRHFKSGGEGLTPFCKSIPGEKEGWLFKEMQDMFYYMQLMTRGGDAPEEHAVTDFIPVEDLPDYMRSIGFFPSDYEIECILKEATRTTSPSIPPPTTISFEDAVIMYLNHKPVSGYELQDIRAAVEYLADQHSSDYITTEKVLEGDESQITLARILEIMTSRGEPVSEEMAKRYLLELLSEESGKMKKAKLDFESEFEELPEIFTVKEFCSELLGIDLKDIPGANMEASMGDKLDPAEVNSQLENRFNIIVPESDIDVDKERDKEERKSLLKQGRVINVTTEN</sequence>
<dbReference type="InterPro" id="IPR036322">
    <property type="entry name" value="WD40_repeat_dom_sf"/>
</dbReference>
<keyword evidence="4" id="KW-0966">Cell projection</keyword>
<dbReference type="EMBL" id="LR899011">
    <property type="protein sequence ID" value="CAD7086215.1"/>
    <property type="molecule type" value="Genomic_DNA"/>
</dbReference>
<dbReference type="InParanoid" id="A0A7R8UT89"/>
<dbReference type="Gene3D" id="2.130.10.10">
    <property type="entry name" value="YVTN repeat-like/Quinoprotein amine dehydrogenase"/>
    <property type="match status" value="2"/>
</dbReference>
<name>A0A7R8UT89_HERIL</name>
<evidence type="ECO:0000256" key="2">
    <source>
        <dbReference type="ARBA" id="ARBA00022574"/>
    </source>
</evidence>
<dbReference type="PANTHER" id="PTHR13720:SF13">
    <property type="entry name" value="CILIA- AND FLAGELLA-ASSOCIATED PROTEIN 251"/>
    <property type="match status" value="1"/>
</dbReference>
<evidence type="ECO:0000313" key="6">
    <source>
        <dbReference type="Proteomes" id="UP000594454"/>
    </source>
</evidence>
<gene>
    <name evidence="5" type="ORF">HERILL_LOCUS9007</name>
</gene>
<dbReference type="OrthoDB" id="4899631at2759"/>
<proteinExistence type="predicted"/>